<keyword evidence="4" id="KW-0472">Membrane</keyword>
<reference evidence="6" key="1">
    <citation type="submission" date="2021-03" db="EMBL/GenBank/DDBJ databases">
        <title>Chromosome level genome of the anhydrobiotic midge Polypedilum vanderplanki.</title>
        <authorList>
            <person name="Yoshida Y."/>
            <person name="Kikawada T."/>
            <person name="Gusev O."/>
        </authorList>
    </citation>
    <scope>NUCLEOTIDE SEQUENCE</scope>
    <source>
        <strain evidence="6">NIAS01</strain>
        <tissue evidence="6">Whole body or cell culture</tissue>
    </source>
</reference>
<keyword evidence="1" id="KW-0433">Leucine-rich repeat</keyword>
<organism evidence="6 7">
    <name type="scientific">Polypedilum vanderplanki</name>
    <name type="common">Sleeping chironomid midge</name>
    <dbReference type="NCBI Taxonomy" id="319348"/>
    <lineage>
        <taxon>Eukaryota</taxon>
        <taxon>Metazoa</taxon>
        <taxon>Ecdysozoa</taxon>
        <taxon>Arthropoda</taxon>
        <taxon>Hexapoda</taxon>
        <taxon>Insecta</taxon>
        <taxon>Pterygota</taxon>
        <taxon>Neoptera</taxon>
        <taxon>Endopterygota</taxon>
        <taxon>Diptera</taxon>
        <taxon>Nematocera</taxon>
        <taxon>Chironomoidea</taxon>
        <taxon>Chironomidae</taxon>
        <taxon>Chironominae</taxon>
        <taxon>Polypedilum</taxon>
        <taxon>Polypedilum</taxon>
    </lineage>
</organism>
<gene>
    <name evidence="6" type="ORF">PVAND_016871</name>
</gene>
<feature type="signal peptide" evidence="5">
    <location>
        <begin position="1"/>
        <end position="18"/>
    </location>
</feature>
<keyword evidence="4" id="KW-1133">Transmembrane helix</keyword>
<dbReference type="OrthoDB" id="7789549at2759"/>
<name>A0A9J6BHN7_POLVA</name>
<proteinExistence type="predicted"/>
<dbReference type="AlphaFoldDB" id="A0A9J6BHN7"/>
<evidence type="ECO:0000256" key="1">
    <source>
        <dbReference type="ARBA" id="ARBA00022614"/>
    </source>
</evidence>
<keyword evidence="5" id="KW-0732">Signal</keyword>
<dbReference type="InterPro" id="IPR032675">
    <property type="entry name" value="LRR_dom_sf"/>
</dbReference>
<dbReference type="SUPFAM" id="SSF52058">
    <property type="entry name" value="L domain-like"/>
    <property type="match status" value="1"/>
</dbReference>
<accession>A0A9J6BHN7</accession>
<protein>
    <submittedName>
        <fullName evidence="6">Uncharacterized protein</fullName>
    </submittedName>
</protein>
<comment type="caution">
    <text evidence="6">The sequence shown here is derived from an EMBL/GenBank/DDBJ whole genome shotgun (WGS) entry which is preliminary data.</text>
</comment>
<dbReference type="EMBL" id="JADBJN010000004">
    <property type="protein sequence ID" value="KAG5668966.1"/>
    <property type="molecule type" value="Genomic_DNA"/>
</dbReference>
<feature type="coiled-coil region" evidence="3">
    <location>
        <begin position="201"/>
        <end position="267"/>
    </location>
</feature>
<feature type="transmembrane region" description="Helical" evidence="4">
    <location>
        <begin position="288"/>
        <end position="310"/>
    </location>
</feature>
<dbReference type="Proteomes" id="UP001107558">
    <property type="component" value="Chromosome 4"/>
</dbReference>
<keyword evidence="3" id="KW-0175">Coiled coil</keyword>
<keyword evidence="2" id="KW-0677">Repeat</keyword>
<keyword evidence="4" id="KW-0812">Transmembrane</keyword>
<evidence type="ECO:0000256" key="4">
    <source>
        <dbReference type="SAM" id="Phobius"/>
    </source>
</evidence>
<dbReference type="PROSITE" id="PS51450">
    <property type="entry name" value="LRR"/>
    <property type="match status" value="1"/>
</dbReference>
<sequence length="340" mass="39718">MKLITAAIAAFLINLVNSFTINCDFHISTKYFAPTEVYECRVTNYLVINSPNQKVEAIVGNHFINMTNNDVTGIRIKEKSLKFMPKNLDQFFPNLKVIFISRSGLCEIHESDLRAFKSLVNLDLSYNDIKVIERNLFKYNEKLEVLVLKNNPLQHVHLNVFDHLRNLKYFAVNGCWNGQVSNNKTAVKSIVHNLRENCYDREIAVENYDKLSENFEELKIKFKEIKINLKESEEKLKISKENSEKNVENLSQNLEFYEAKFRNLQMEKEISEIHAIKREMKLKNYIKMMAIGIGISFIALIFTSLTLLYMKLLKGESRKQTRDEYDAIESQEKFNTNAML</sequence>
<keyword evidence="7" id="KW-1185">Reference proteome</keyword>
<dbReference type="InterPro" id="IPR001611">
    <property type="entry name" value="Leu-rich_rpt"/>
</dbReference>
<evidence type="ECO:0000256" key="3">
    <source>
        <dbReference type="SAM" id="Coils"/>
    </source>
</evidence>
<evidence type="ECO:0000256" key="5">
    <source>
        <dbReference type="SAM" id="SignalP"/>
    </source>
</evidence>
<evidence type="ECO:0000313" key="6">
    <source>
        <dbReference type="EMBL" id="KAG5668966.1"/>
    </source>
</evidence>
<evidence type="ECO:0000256" key="2">
    <source>
        <dbReference type="ARBA" id="ARBA00022737"/>
    </source>
</evidence>
<dbReference type="PANTHER" id="PTHR24366">
    <property type="entry name" value="IG(IMMUNOGLOBULIN) AND LRR(LEUCINE RICH REPEAT) DOMAINS"/>
    <property type="match status" value="1"/>
</dbReference>
<dbReference type="PANTHER" id="PTHR24366:SF96">
    <property type="entry name" value="LEUCINE RICH REPEAT CONTAINING 53"/>
    <property type="match status" value="1"/>
</dbReference>
<dbReference type="Gene3D" id="3.80.10.10">
    <property type="entry name" value="Ribonuclease Inhibitor"/>
    <property type="match status" value="1"/>
</dbReference>
<dbReference type="Pfam" id="PF13855">
    <property type="entry name" value="LRR_8"/>
    <property type="match status" value="1"/>
</dbReference>
<evidence type="ECO:0000313" key="7">
    <source>
        <dbReference type="Proteomes" id="UP001107558"/>
    </source>
</evidence>
<feature type="chain" id="PRO_5039935775" evidence="5">
    <location>
        <begin position="19"/>
        <end position="340"/>
    </location>
</feature>